<accession>A0A379QMA6</accession>
<evidence type="ECO:0000313" key="1">
    <source>
        <dbReference type="EMBL" id="SUF58023.1"/>
    </source>
</evidence>
<protein>
    <submittedName>
        <fullName evidence="1">DNA-invertase</fullName>
    </submittedName>
</protein>
<organism evidence="1 2">
    <name type="scientific">Salmonella enterica</name>
    <name type="common">Salmonella choleraesuis</name>
    <dbReference type="NCBI Taxonomy" id="28901"/>
    <lineage>
        <taxon>Bacteria</taxon>
        <taxon>Pseudomonadati</taxon>
        <taxon>Pseudomonadota</taxon>
        <taxon>Gammaproteobacteria</taxon>
        <taxon>Enterobacterales</taxon>
        <taxon>Enterobacteriaceae</taxon>
        <taxon>Salmonella</taxon>
    </lineage>
</organism>
<dbReference type="EMBL" id="UGWP01000004">
    <property type="protein sequence ID" value="SUF58023.1"/>
    <property type="molecule type" value="Genomic_DNA"/>
</dbReference>
<name>A0A379QMA6_SALER</name>
<proteinExistence type="predicted"/>
<reference evidence="1 2" key="1">
    <citation type="submission" date="2018-06" db="EMBL/GenBank/DDBJ databases">
        <authorList>
            <consortium name="Pathogen Informatics"/>
            <person name="Doyle S."/>
        </authorList>
    </citation>
    <scope>NUCLEOTIDE SEQUENCE [LARGE SCALE GENOMIC DNA]</scope>
    <source>
        <strain evidence="1 2">NCTC10252</strain>
    </source>
</reference>
<evidence type="ECO:0000313" key="2">
    <source>
        <dbReference type="Proteomes" id="UP000254597"/>
    </source>
</evidence>
<dbReference type="AlphaFoldDB" id="A0A379QMA6"/>
<sequence length="65" mass="7755">MEEGYKFRSLTDSIDTRTQMRRFFVHVMETLFRAGYLNGTEGYPVGNQPVKKLQKKARRTWRAQK</sequence>
<gene>
    <name evidence="1" type="primary">STY1643</name>
    <name evidence="1" type="ORF">NCTC10252_03321</name>
</gene>
<dbReference type="Proteomes" id="UP000254597">
    <property type="component" value="Unassembled WGS sequence"/>
</dbReference>